<reference evidence="3" key="1">
    <citation type="journal article" date="2019" name="Int. J. Syst. Evol. Microbiol.">
        <title>The Global Catalogue of Microorganisms (GCM) 10K type strain sequencing project: providing services to taxonomists for standard genome sequencing and annotation.</title>
        <authorList>
            <consortium name="The Broad Institute Genomics Platform"/>
            <consortium name="The Broad Institute Genome Sequencing Center for Infectious Disease"/>
            <person name="Wu L."/>
            <person name="Ma J."/>
        </authorList>
    </citation>
    <scope>NUCLEOTIDE SEQUENCE [LARGE SCALE GENOMIC DNA]</scope>
    <source>
        <strain evidence="3">JCM 31890</strain>
    </source>
</reference>
<organism evidence="2 3">
    <name type="scientific">Acidovorax lacteus</name>
    <dbReference type="NCBI Taxonomy" id="1924988"/>
    <lineage>
        <taxon>Bacteria</taxon>
        <taxon>Pseudomonadati</taxon>
        <taxon>Pseudomonadota</taxon>
        <taxon>Betaproteobacteria</taxon>
        <taxon>Burkholderiales</taxon>
        <taxon>Comamonadaceae</taxon>
        <taxon>Acidovorax</taxon>
    </lineage>
</organism>
<evidence type="ECO:0000256" key="1">
    <source>
        <dbReference type="SAM" id="MobiDB-lite"/>
    </source>
</evidence>
<dbReference type="Proteomes" id="UP001501788">
    <property type="component" value="Unassembled WGS sequence"/>
</dbReference>
<keyword evidence="3" id="KW-1185">Reference proteome</keyword>
<proteinExistence type="predicted"/>
<name>A0ABP8KXJ6_9BURK</name>
<evidence type="ECO:0000313" key="3">
    <source>
        <dbReference type="Proteomes" id="UP001501788"/>
    </source>
</evidence>
<dbReference type="EMBL" id="BAABEX010000002">
    <property type="protein sequence ID" value="GAA4417882.1"/>
    <property type="molecule type" value="Genomic_DNA"/>
</dbReference>
<comment type="caution">
    <text evidence="2">The sequence shown here is derived from an EMBL/GenBank/DDBJ whole genome shotgun (WGS) entry which is preliminary data.</text>
</comment>
<accession>A0ABP8KXJ6</accession>
<gene>
    <name evidence="2" type="ORF">GCM10023090_02140</name>
</gene>
<feature type="region of interest" description="Disordered" evidence="1">
    <location>
        <begin position="1"/>
        <end position="25"/>
    </location>
</feature>
<protein>
    <submittedName>
        <fullName evidence="2">Anti-sigma factor</fullName>
    </submittedName>
</protein>
<evidence type="ECO:0000313" key="2">
    <source>
        <dbReference type="EMBL" id="GAA4417882.1"/>
    </source>
</evidence>
<sequence>MTCPTTGMRLPPEPPMKPSDPPLDDPLLHAWADGRLSPQQAARLWAKWQTDGATAQEAAAAWAQQRAQLRALAGAQPEPTPSARLEEAARKAQQAHTQWAQARRWWNRSAVAACVGLAFGLGWLAREGWPPGSGAAPTMAQSQRGAPATPYTLAAEPRRFAQQASMAHAVFQPEVRHPVEVTAAQQDHLVAWLSKRLGRPLAVPNLQPQGFELMGGRLLPGDSGPRAQFMYQNAAGVRATLYVGALAAPGAAATTAFEFLDEGPVPAFYWVDQGFGYALSAPLPRSQLWTLVSALHPQL</sequence>
<feature type="compositionally biased region" description="Pro residues" evidence="1">
    <location>
        <begin position="11"/>
        <end position="21"/>
    </location>
</feature>